<feature type="transmembrane region" description="Helical" evidence="1">
    <location>
        <begin position="36"/>
        <end position="57"/>
    </location>
</feature>
<evidence type="ECO:0000256" key="1">
    <source>
        <dbReference type="SAM" id="Phobius"/>
    </source>
</evidence>
<accession>A0ABP9VJF3</accession>
<keyword evidence="3" id="KW-1185">Reference proteome</keyword>
<comment type="caution">
    <text evidence="2">The sequence shown here is derived from an EMBL/GenBank/DDBJ whole genome shotgun (WGS) entry which is preliminary data.</text>
</comment>
<reference evidence="2 3" key="1">
    <citation type="submission" date="2024-02" db="EMBL/GenBank/DDBJ databases">
        <title>Rhodopirellula caenicola NBRC 110016.</title>
        <authorList>
            <person name="Ichikawa N."/>
            <person name="Katano-Makiyama Y."/>
            <person name="Hidaka K."/>
        </authorList>
    </citation>
    <scope>NUCLEOTIDE SEQUENCE [LARGE SCALE GENOMIC DNA]</scope>
    <source>
        <strain evidence="2 3">NBRC 110016</strain>
    </source>
</reference>
<keyword evidence="1" id="KW-0472">Membrane</keyword>
<dbReference type="Proteomes" id="UP001416858">
    <property type="component" value="Unassembled WGS sequence"/>
</dbReference>
<keyword evidence="1" id="KW-0812">Transmembrane</keyword>
<proteinExistence type="predicted"/>
<name>A0ABP9VJF3_9BACT</name>
<protein>
    <submittedName>
        <fullName evidence="2">Uncharacterized protein</fullName>
    </submittedName>
</protein>
<gene>
    <name evidence="2" type="ORF">Rcae01_00783</name>
</gene>
<evidence type="ECO:0000313" key="3">
    <source>
        <dbReference type="Proteomes" id="UP001416858"/>
    </source>
</evidence>
<sequence>MINAEFSYLDMNEAYTPPHHPTDSFMASATRPLDTLCFAINFTFAILFFIVCVIAIGSADNPFAFIGGFMLVLPVACYAIAEWICWYRKRHELTRPLGVLNLLLAAFFVFGLATTVGEVLMAEEPADPWFILIFGYGFAIIAAYLAWCGWRRVRSVPRVSDTIPIDN</sequence>
<evidence type="ECO:0000313" key="2">
    <source>
        <dbReference type="EMBL" id="GAA5505339.1"/>
    </source>
</evidence>
<keyword evidence="1" id="KW-1133">Transmembrane helix</keyword>
<organism evidence="2 3">
    <name type="scientific">Novipirellula caenicola</name>
    <dbReference type="NCBI Taxonomy" id="1536901"/>
    <lineage>
        <taxon>Bacteria</taxon>
        <taxon>Pseudomonadati</taxon>
        <taxon>Planctomycetota</taxon>
        <taxon>Planctomycetia</taxon>
        <taxon>Pirellulales</taxon>
        <taxon>Pirellulaceae</taxon>
        <taxon>Novipirellula</taxon>
    </lineage>
</organism>
<feature type="transmembrane region" description="Helical" evidence="1">
    <location>
        <begin position="129"/>
        <end position="150"/>
    </location>
</feature>
<feature type="transmembrane region" description="Helical" evidence="1">
    <location>
        <begin position="97"/>
        <end position="117"/>
    </location>
</feature>
<dbReference type="EMBL" id="BAABRO010000001">
    <property type="protein sequence ID" value="GAA5505339.1"/>
    <property type="molecule type" value="Genomic_DNA"/>
</dbReference>
<feature type="transmembrane region" description="Helical" evidence="1">
    <location>
        <begin position="63"/>
        <end position="85"/>
    </location>
</feature>